<protein>
    <submittedName>
        <fullName evidence="2">Uncharacterized protein</fullName>
    </submittedName>
</protein>
<feature type="region of interest" description="Disordered" evidence="1">
    <location>
        <begin position="1"/>
        <end position="65"/>
    </location>
</feature>
<dbReference type="Proteomes" id="UP000269945">
    <property type="component" value="Unassembled WGS sequence"/>
</dbReference>
<reference evidence="2 3" key="1">
    <citation type="submission" date="2018-10" db="EMBL/GenBank/DDBJ databases">
        <authorList>
            <person name="Ekblom R."/>
            <person name="Jareborg N."/>
        </authorList>
    </citation>
    <scope>NUCLEOTIDE SEQUENCE [LARGE SCALE GENOMIC DNA]</scope>
    <source>
        <tissue evidence="2">Muscle</tissue>
    </source>
</reference>
<name>A0A9X9M352_GULGU</name>
<evidence type="ECO:0000256" key="1">
    <source>
        <dbReference type="SAM" id="MobiDB-lite"/>
    </source>
</evidence>
<accession>A0A9X9M352</accession>
<proteinExistence type="predicted"/>
<gene>
    <name evidence="2" type="ORF">BN2614_LOCUS1</name>
</gene>
<evidence type="ECO:0000313" key="3">
    <source>
        <dbReference type="Proteomes" id="UP000269945"/>
    </source>
</evidence>
<sequence>GFQVARFRPLGPPPSLPGSGGCSARGTRNLETTRRSCRSDLRARCPPTPWDAGSPSVIWMGSKQN</sequence>
<comment type="caution">
    <text evidence="2">The sequence shown here is derived from an EMBL/GenBank/DDBJ whole genome shotgun (WGS) entry which is preliminary data.</text>
</comment>
<feature type="compositionally biased region" description="Basic and acidic residues" evidence="1">
    <location>
        <begin position="31"/>
        <end position="43"/>
    </location>
</feature>
<keyword evidence="3" id="KW-1185">Reference proteome</keyword>
<organism evidence="2 3">
    <name type="scientific">Gulo gulo</name>
    <name type="common">Wolverine</name>
    <name type="synonym">Gluton</name>
    <dbReference type="NCBI Taxonomy" id="48420"/>
    <lineage>
        <taxon>Eukaryota</taxon>
        <taxon>Metazoa</taxon>
        <taxon>Chordata</taxon>
        <taxon>Craniata</taxon>
        <taxon>Vertebrata</taxon>
        <taxon>Euteleostomi</taxon>
        <taxon>Mammalia</taxon>
        <taxon>Eutheria</taxon>
        <taxon>Laurasiatheria</taxon>
        <taxon>Carnivora</taxon>
        <taxon>Caniformia</taxon>
        <taxon>Musteloidea</taxon>
        <taxon>Mustelidae</taxon>
        <taxon>Guloninae</taxon>
        <taxon>Gulo</taxon>
    </lineage>
</organism>
<dbReference type="AlphaFoldDB" id="A0A9X9M352"/>
<feature type="non-terminal residue" evidence="2">
    <location>
        <position position="1"/>
    </location>
</feature>
<dbReference type="EMBL" id="CYRY02040273">
    <property type="protein sequence ID" value="VCX31100.1"/>
    <property type="molecule type" value="Genomic_DNA"/>
</dbReference>
<evidence type="ECO:0000313" key="2">
    <source>
        <dbReference type="EMBL" id="VCX31100.1"/>
    </source>
</evidence>